<dbReference type="OrthoDB" id="981402at2"/>
<sequence>MLVLLFLAIRLPLIFLGIPATASELLYMLVGERMGDGFAMYRDIYDTTAPLSAFVYWTIDVIAGRSYLSYRLTATFLLLFQAVMLNLTLNRHQVYAGKGYIPALLYLLMGSLTFEFDMLTPLLIGNTFVILSLPYIITISREGFENNRLFVGGFMVGLAALSYLPLALFLLVAAFGVVLFASNTFRSFLLMLCGFAFPYAVLVTYYLYTNTASYFAEMHLLQPWQFGINPLVPPAHLALALALPAGLLLLSLISTTSLPQRLVFQGKFQQLMTVWLVVSIVVLITRNELSVGSFVIILPPIAYFGEFLFTSRMKKWILNLMFFILLGGVLLIRYRQPLGLASFVKIDDSQLLLPKGGASGTVRGSSVLVLGDDLSYYEHNKLATPYLNWQLSQRHFGRLDEYQAVYDLYQNFRLESPEYIVDQAGLMPQLKHKLPSVFEGYEPTQTAAVYRKAR</sequence>
<dbReference type="Proteomes" id="UP000185924">
    <property type="component" value="Unassembled WGS sequence"/>
</dbReference>
<evidence type="ECO:0008006" key="4">
    <source>
        <dbReference type="Google" id="ProtNLM"/>
    </source>
</evidence>
<keyword evidence="1" id="KW-1133">Transmembrane helix</keyword>
<gene>
    <name evidence="2" type="ORF">SAMN05421545_1057</name>
</gene>
<evidence type="ECO:0000313" key="2">
    <source>
        <dbReference type="EMBL" id="SIQ68725.1"/>
    </source>
</evidence>
<feature type="transmembrane region" description="Helical" evidence="1">
    <location>
        <begin position="268"/>
        <end position="285"/>
    </location>
</feature>
<feature type="transmembrane region" description="Helical" evidence="1">
    <location>
        <begin position="68"/>
        <end position="89"/>
    </location>
</feature>
<proteinExistence type="predicted"/>
<evidence type="ECO:0000256" key="1">
    <source>
        <dbReference type="SAM" id="Phobius"/>
    </source>
</evidence>
<dbReference type="RefSeq" id="WP_143731860.1">
    <property type="nucleotide sequence ID" value="NZ_FTNM01000001.1"/>
</dbReference>
<keyword evidence="1" id="KW-0472">Membrane</keyword>
<organism evidence="2 3">
    <name type="scientific">Pontibacter lucknowensis</name>
    <dbReference type="NCBI Taxonomy" id="1077936"/>
    <lineage>
        <taxon>Bacteria</taxon>
        <taxon>Pseudomonadati</taxon>
        <taxon>Bacteroidota</taxon>
        <taxon>Cytophagia</taxon>
        <taxon>Cytophagales</taxon>
        <taxon>Hymenobacteraceae</taxon>
        <taxon>Pontibacter</taxon>
    </lineage>
</organism>
<name>A0A1N6USV9_9BACT</name>
<evidence type="ECO:0000313" key="3">
    <source>
        <dbReference type="Proteomes" id="UP000185924"/>
    </source>
</evidence>
<dbReference type="EMBL" id="FTNM01000001">
    <property type="protein sequence ID" value="SIQ68725.1"/>
    <property type="molecule type" value="Genomic_DNA"/>
</dbReference>
<protein>
    <recommendedName>
        <fullName evidence="4">4-amino-4-deoxy-L-arabinose transferase</fullName>
    </recommendedName>
</protein>
<keyword evidence="3" id="KW-1185">Reference proteome</keyword>
<reference evidence="3" key="1">
    <citation type="submission" date="2017-01" db="EMBL/GenBank/DDBJ databases">
        <authorList>
            <person name="Varghese N."/>
            <person name="Submissions S."/>
        </authorList>
    </citation>
    <scope>NUCLEOTIDE SEQUENCE [LARGE SCALE GENOMIC DNA]</scope>
    <source>
        <strain evidence="3">DM9</strain>
    </source>
</reference>
<accession>A0A1N6USV9</accession>
<dbReference type="AlphaFoldDB" id="A0A1N6USV9"/>
<dbReference type="STRING" id="1077936.SAMN05421545_1057"/>
<feature type="transmembrane region" description="Helical" evidence="1">
    <location>
        <begin position="316"/>
        <end position="334"/>
    </location>
</feature>
<feature type="transmembrane region" description="Helical" evidence="1">
    <location>
        <begin position="188"/>
        <end position="208"/>
    </location>
</feature>
<keyword evidence="1" id="KW-0812">Transmembrane</keyword>
<feature type="transmembrane region" description="Helical" evidence="1">
    <location>
        <begin position="235"/>
        <end position="256"/>
    </location>
</feature>
<feature type="transmembrane region" description="Helical" evidence="1">
    <location>
        <begin position="149"/>
        <end position="181"/>
    </location>
</feature>